<organism evidence="3 4">
    <name type="scientific">Chitinimonas prasina</name>
    <dbReference type="NCBI Taxonomy" id="1434937"/>
    <lineage>
        <taxon>Bacteria</taxon>
        <taxon>Pseudomonadati</taxon>
        <taxon>Pseudomonadota</taxon>
        <taxon>Betaproteobacteria</taxon>
        <taxon>Neisseriales</taxon>
        <taxon>Chitinibacteraceae</taxon>
        <taxon>Chitinimonas</taxon>
    </lineage>
</organism>
<comment type="caution">
    <text evidence="3">The sequence shown here is derived from an EMBL/GenBank/DDBJ whole genome shotgun (WGS) entry which is preliminary data.</text>
</comment>
<dbReference type="PANTHER" id="PTHR13420:SF7">
    <property type="entry name" value="UPF0235 PROTEIN C15ORF40"/>
    <property type="match status" value="1"/>
</dbReference>
<evidence type="ECO:0000256" key="1">
    <source>
        <dbReference type="ARBA" id="ARBA00010364"/>
    </source>
</evidence>
<evidence type="ECO:0000313" key="4">
    <source>
        <dbReference type="Proteomes" id="UP001156706"/>
    </source>
</evidence>
<proteinExistence type="inferred from homology"/>
<dbReference type="Proteomes" id="UP001156706">
    <property type="component" value="Unassembled WGS sequence"/>
</dbReference>
<dbReference type="SMART" id="SM01152">
    <property type="entry name" value="DUF167"/>
    <property type="match status" value="1"/>
</dbReference>
<dbReference type="SUPFAM" id="SSF69786">
    <property type="entry name" value="YggU-like"/>
    <property type="match status" value="1"/>
</dbReference>
<evidence type="ECO:0000256" key="2">
    <source>
        <dbReference type="HAMAP-Rule" id="MF_00634"/>
    </source>
</evidence>
<keyword evidence="4" id="KW-1185">Reference proteome</keyword>
<gene>
    <name evidence="3" type="ORF">GCM10007907_34510</name>
</gene>
<dbReference type="NCBIfam" id="TIGR00251">
    <property type="entry name" value="DUF167 family protein"/>
    <property type="match status" value="1"/>
</dbReference>
<dbReference type="PANTHER" id="PTHR13420">
    <property type="entry name" value="UPF0235 PROTEIN C15ORF40"/>
    <property type="match status" value="1"/>
</dbReference>
<protein>
    <recommendedName>
        <fullName evidence="2">UPF0235 protein GCM10007907_34510</fullName>
    </recommendedName>
</protein>
<dbReference type="HAMAP" id="MF_00634">
    <property type="entry name" value="UPF0235"/>
    <property type="match status" value="1"/>
</dbReference>
<name>A0ABQ5YI32_9NEIS</name>
<evidence type="ECO:0000313" key="3">
    <source>
        <dbReference type="EMBL" id="GLR14661.1"/>
    </source>
</evidence>
<sequence>MSWLRQDGSDWVLSLYLQPGARKTEVAGLHDGALKLRLNAPPVEGKANKALIAWLADWFGVPKQGVVLESGELSRHKRVRVVGTGRDPAGLLP</sequence>
<dbReference type="InterPro" id="IPR003746">
    <property type="entry name" value="DUF167"/>
</dbReference>
<dbReference type="InterPro" id="IPR036591">
    <property type="entry name" value="YggU-like_sf"/>
</dbReference>
<dbReference type="Gene3D" id="3.30.1200.10">
    <property type="entry name" value="YggU-like"/>
    <property type="match status" value="1"/>
</dbReference>
<accession>A0ABQ5YI32</accession>
<reference evidence="4" key="1">
    <citation type="journal article" date="2019" name="Int. J. Syst. Evol. Microbiol.">
        <title>The Global Catalogue of Microorganisms (GCM) 10K type strain sequencing project: providing services to taxonomists for standard genome sequencing and annotation.</title>
        <authorList>
            <consortium name="The Broad Institute Genomics Platform"/>
            <consortium name="The Broad Institute Genome Sequencing Center for Infectious Disease"/>
            <person name="Wu L."/>
            <person name="Ma J."/>
        </authorList>
    </citation>
    <scope>NUCLEOTIDE SEQUENCE [LARGE SCALE GENOMIC DNA]</scope>
    <source>
        <strain evidence="4">NBRC 110044</strain>
    </source>
</reference>
<dbReference type="Pfam" id="PF02594">
    <property type="entry name" value="DUF167"/>
    <property type="match status" value="1"/>
</dbReference>
<comment type="similarity">
    <text evidence="1 2">Belongs to the UPF0235 family.</text>
</comment>
<dbReference type="RefSeq" id="WP_284197732.1">
    <property type="nucleotide sequence ID" value="NZ_BSOG01000005.1"/>
</dbReference>
<dbReference type="EMBL" id="BSOG01000005">
    <property type="protein sequence ID" value="GLR14661.1"/>
    <property type="molecule type" value="Genomic_DNA"/>
</dbReference>